<feature type="chain" id="PRO_5047302745" evidence="1">
    <location>
        <begin position="25"/>
        <end position="236"/>
    </location>
</feature>
<evidence type="ECO:0000256" key="1">
    <source>
        <dbReference type="SAM" id="SignalP"/>
    </source>
</evidence>
<keyword evidence="3" id="KW-1185">Reference proteome</keyword>
<evidence type="ECO:0000313" key="3">
    <source>
        <dbReference type="Proteomes" id="UP001595444"/>
    </source>
</evidence>
<dbReference type="Proteomes" id="UP001595444">
    <property type="component" value="Unassembled WGS sequence"/>
</dbReference>
<dbReference type="Gene3D" id="1.25.40.10">
    <property type="entry name" value="Tetratricopeptide repeat domain"/>
    <property type="match status" value="1"/>
</dbReference>
<keyword evidence="1" id="KW-0732">Signal</keyword>
<proteinExistence type="predicted"/>
<dbReference type="InterPro" id="IPR011990">
    <property type="entry name" value="TPR-like_helical_dom_sf"/>
</dbReference>
<gene>
    <name evidence="2" type="ORF">ACFOKA_01080</name>
</gene>
<name>A0ABV7D0K7_9PROT</name>
<comment type="caution">
    <text evidence="2">The sequence shown here is derived from an EMBL/GenBank/DDBJ whole genome shotgun (WGS) entry which is preliminary data.</text>
</comment>
<sequence length="236" mass="27176">MQKGWLRLPFLCLLLCCCSVTVVAGQPDWSEEKVGRLAVKADRAATQKNWTKAIRYGEEMLEGASALYGETDEDYLNRLKTLNRYYDKAGRLLEVSDQVIKAYQLSKTSLGPRHHISELSRLLYYKLLIAKKDYSAAVVVVQENIALLSDSEDDKFKRLHYMEQLFSLYGLLQQRSLEEQTLLEMLDLSKELMGPDSAENMPIILNLANSYCRQNKVEAFNALMKLYDLKYTCPFY</sequence>
<dbReference type="RefSeq" id="WP_194214869.1">
    <property type="nucleotide sequence ID" value="NZ_CP061205.1"/>
</dbReference>
<organism evidence="2 3">
    <name type="scientific">Kordiimonas pumila</name>
    <dbReference type="NCBI Taxonomy" id="2161677"/>
    <lineage>
        <taxon>Bacteria</taxon>
        <taxon>Pseudomonadati</taxon>
        <taxon>Pseudomonadota</taxon>
        <taxon>Alphaproteobacteria</taxon>
        <taxon>Kordiimonadales</taxon>
        <taxon>Kordiimonadaceae</taxon>
        <taxon>Kordiimonas</taxon>
    </lineage>
</organism>
<dbReference type="EMBL" id="JBHRSL010000001">
    <property type="protein sequence ID" value="MFC3050489.1"/>
    <property type="molecule type" value="Genomic_DNA"/>
</dbReference>
<feature type="signal peptide" evidence="1">
    <location>
        <begin position="1"/>
        <end position="24"/>
    </location>
</feature>
<protein>
    <submittedName>
        <fullName evidence="2">Uncharacterized protein</fullName>
    </submittedName>
</protein>
<reference evidence="3" key="1">
    <citation type="journal article" date="2019" name="Int. J. Syst. Evol. Microbiol.">
        <title>The Global Catalogue of Microorganisms (GCM) 10K type strain sequencing project: providing services to taxonomists for standard genome sequencing and annotation.</title>
        <authorList>
            <consortium name="The Broad Institute Genomics Platform"/>
            <consortium name="The Broad Institute Genome Sequencing Center for Infectious Disease"/>
            <person name="Wu L."/>
            <person name="Ma J."/>
        </authorList>
    </citation>
    <scope>NUCLEOTIDE SEQUENCE [LARGE SCALE GENOMIC DNA]</scope>
    <source>
        <strain evidence="3">KCTC 62164</strain>
    </source>
</reference>
<accession>A0ABV7D0K7</accession>
<evidence type="ECO:0000313" key="2">
    <source>
        <dbReference type="EMBL" id="MFC3050489.1"/>
    </source>
</evidence>